<keyword evidence="4 6" id="KW-1133">Transmembrane helix</keyword>
<name>A0A1L9QJK7_9CYAN</name>
<proteinExistence type="inferred from homology"/>
<evidence type="ECO:0000313" key="8">
    <source>
        <dbReference type="Proteomes" id="UP000183940"/>
    </source>
</evidence>
<feature type="transmembrane region" description="Helical" evidence="6">
    <location>
        <begin position="128"/>
        <end position="148"/>
    </location>
</feature>
<evidence type="ECO:0000256" key="4">
    <source>
        <dbReference type="ARBA" id="ARBA00022989"/>
    </source>
</evidence>
<protein>
    <submittedName>
        <fullName evidence="7">Iron export ABC transporter permease subunit FetB</fullName>
    </submittedName>
</protein>
<evidence type="ECO:0000256" key="1">
    <source>
        <dbReference type="ARBA" id="ARBA00004141"/>
    </source>
</evidence>
<dbReference type="Proteomes" id="UP000183940">
    <property type="component" value="Unassembled WGS sequence"/>
</dbReference>
<dbReference type="STRING" id="1925591.BI308_25010"/>
<feature type="transmembrane region" description="Helical" evidence="6">
    <location>
        <begin position="91"/>
        <end position="116"/>
    </location>
</feature>
<reference evidence="7" key="1">
    <citation type="submission" date="2016-10" db="EMBL/GenBank/DDBJ databases">
        <title>CRISPR-Cas defence system in Roseofilum reptotaenium: evidence of a bacteriophage-cyanobacterium arms race in the coral black band disease.</title>
        <authorList>
            <person name="Buerger P."/>
            <person name="Wood-Charlson E.M."/>
            <person name="Weynberg K.D."/>
            <person name="Willis B."/>
            <person name="Van Oppen M.J."/>
        </authorList>
    </citation>
    <scope>NUCLEOTIDE SEQUENCE [LARGE SCALE GENOMIC DNA]</scope>
    <source>
        <strain evidence="7">AO1-A</strain>
    </source>
</reference>
<comment type="subcellular location">
    <subcellularLocation>
        <location evidence="1">Membrane</location>
        <topology evidence="1">Multi-pass membrane protein</topology>
    </subcellularLocation>
</comment>
<gene>
    <name evidence="7" type="ORF">BI308_25010</name>
</gene>
<evidence type="ECO:0000256" key="3">
    <source>
        <dbReference type="ARBA" id="ARBA00022692"/>
    </source>
</evidence>
<sequence>MSKSTISISEIQLVSSSLLILINMGLSVGLRLGLEKTLAIATIRMVVQLLLIGYVLNWLFSLSNPIAILLLAILMTSIAGMSGVNRTSRRFVGIYWCSFLSILVAAFFITQFSILAVIQVTPWYNPQYLIPLLGMILGNALNGVSLGLEQFMESLVTNQGKIETLLSLGATRWEATHAEVKQAVRRGMIPIINSMMVMGVVSLPGMMTGQILAGASPLDAVRYQIIIVFAIASGSALGTLGVVLLAWQALLSPSHQLRLNKLIKVKP</sequence>
<evidence type="ECO:0000256" key="2">
    <source>
        <dbReference type="ARBA" id="ARBA00005268"/>
    </source>
</evidence>
<evidence type="ECO:0000256" key="6">
    <source>
        <dbReference type="SAM" id="Phobius"/>
    </source>
</evidence>
<feature type="transmembrane region" description="Helical" evidence="6">
    <location>
        <begin position="6"/>
        <end position="26"/>
    </location>
</feature>
<comment type="similarity">
    <text evidence="2">Belongs to the UPF0014 family.</text>
</comment>
<dbReference type="InterPro" id="IPR005226">
    <property type="entry name" value="UPF0014_fam"/>
</dbReference>
<dbReference type="PANTHER" id="PTHR30028:SF0">
    <property type="entry name" value="PROTEIN ALUMINUM SENSITIVE 3"/>
    <property type="match status" value="1"/>
</dbReference>
<organism evidence="7 8">
    <name type="scientific">Roseofilum reptotaenium AO1-A</name>
    <dbReference type="NCBI Taxonomy" id="1925591"/>
    <lineage>
        <taxon>Bacteria</taxon>
        <taxon>Bacillati</taxon>
        <taxon>Cyanobacteriota</taxon>
        <taxon>Cyanophyceae</taxon>
        <taxon>Desertifilales</taxon>
        <taxon>Desertifilaceae</taxon>
        <taxon>Roseofilum</taxon>
    </lineage>
</organism>
<keyword evidence="5 6" id="KW-0472">Membrane</keyword>
<feature type="transmembrane region" description="Helical" evidence="6">
    <location>
        <begin position="38"/>
        <end position="60"/>
    </location>
</feature>
<comment type="caution">
    <text evidence="7">The sequence shown here is derived from an EMBL/GenBank/DDBJ whole genome shotgun (WGS) entry which is preliminary data.</text>
</comment>
<evidence type="ECO:0000313" key="7">
    <source>
        <dbReference type="EMBL" id="OJJ14394.1"/>
    </source>
</evidence>
<evidence type="ECO:0000256" key="5">
    <source>
        <dbReference type="ARBA" id="ARBA00023136"/>
    </source>
</evidence>
<feature type="transmembrane region" description="Helical" evidence="6">
    <location>
        <begin position="66"/>
        <end position="84"/>
    </location>
</feature>
<dbReference type="AlphaFoldDB" id="A0A1L9QJK7"/>
<keyword evidence="3 6" id="KW-0812">Transmembrane</keyword>
<dbReference type="EMBL" id="MLAW01000080">
    <property type="protein sequence ID" value="OJJ14394.1"/>
    <property type="molecule type" value="Genomic_DNA"/>
</dbReference>
<keyword evidence="8" id="KW-1185">Reference proteome</keyword>
<feature type="transmembrane region" description="Helical" evidence="6">
    <location>
        <begin position="191"/>
        <end position="213"/>
    </location>
</feature>
<dbReference type="Pfam" id="PF03649">
    <property type="entry name" value="UPF0014"/>
    <property type="match status" value="1"/>
</dbReference>
<dbReference type="GO" id="GO:0005886">
    <property type="term" value="C:plasma membrane"/>
    <property type="evidence" value="ECO:0007669"/>
    <property type="project" value="TreeGrafter"/>
</dbReference>
<dbReference type="PANTHER" id="PTHR30028">
    <property type="entry name" value="UPF0014 INNER MEMBRANE PROTEIN YBBM-RELATED"/>
    <property type="match status" value="1"/>
</dbReference>
<feature type="transmembrane region" description="Helical" evidence="6">
    <location>
        <begin position="225"/>
        <end position="251"/>
    </location>
</feature>
<accession>A0A1L9QJK7</accession>